<dbReference type="SUPFAM" id="SSF46785">
    <property type="entry name" value="Winged helix' DNA-binding domain"/>
    <property type="match status" value="1"/>
</dbReference>
<gene>
    <name evidence="2" type="ORF">FPE_LOCUS12318</name>
</gene>
<keyword evidence="3" id="KW-1185">Reference proteome</keyword>
<dbReference type="Proteomes" id="UP000834106">
    <property type="component" value="Chromosome 7"/>
</dbReference>
<evidence type="ECO:0000313" key="3">
    <source>
        <dbReference type="Proteomes" id="UP000834106"/>
    </source>
</evidence>
<accession>A0AAD1Z8F9</accession>
<protein>
    <submittedName>
        <fullName evidence="2">Uncharacterized protein</fullName>
    </submittedName>
</protein>
<reference evidence="2" key="1">
    <citation type="submission" date="2023-05" db="EMBL/GenBank/DDBJ databases">
        <authorList>
            <person name="Huff M."/>
        </authorList>
    </citation>
    <scope>NUCLEOTIDE SEQUENCE</scope>
</reference>
<evidence type="ECO:0000256" key="1">
    <source>
        <dbReference type="SAM" id="MobiDB-lite"/>
    </source>
</evidence>
<feature type="region of interest" description="Disordered" evidence="1">
    <location>
        <begin position="58"/>
        <end position="112"/>
    </location>
</feature>
<proteinExistence type="predicted"/>
<evidence type="ECO:0000313" key="2">
    <source>
        <dbReference type="EMBL" id="CAI9764888.1"/>
    </source>
</evidence>
<organism evidence="2 3">
    <name type="scientific">Fraxinus pennsylvanica</name>
    <dbReference type="NCBI Taxonomy" id="56036"/>
    <lineage>
        <taxon>Eukaryota</taxon>
        <taxon>Viridiplantae</taxon>
        <taxon>Streptophyta</taxon>
        <taxon>Embryophyta</taxon>
        <taxon>Tracheophyta</taxon>
        <taxon>Spermatophyta</taxon>
        <taxon>Magnoliopsida</taxon>
        <taxon>eudicotyledons</taxon>
        <taxon>Gunneridae</taxon>
        <taxon>Pentapetalae</taxon>
        <taxon>asterids</taxon>
        <taxon>lamiids</taxon>
        <taxon>Lamiales</taxon>
        <taxon>Oleaceae</taxon>
        <taxon>Oleeae</taxon>
        <taxon>Fraxinus</taxon>
    </lineage>
</organism>
<dbReference type="InterPro" id="IPR036390">
    <property type="entry name" value="WH_DNA-bd_sf"/>
</dbReference>
<dbReference type="AlphaFoldDB" id="A0AAD1Z8F9"/>
<dbReference type="EMBL" id="OU503042">
    <property type="protein sequence ID" value="CAI9764888.1"/>
    <property type="molecule type" value="Genomic_DNA"/>
</dbReference>
<feature type="compositionally biased region" description="Basic residues" evidence="1">
    <location>
        <begin position="83"/>
        <end position="93"/>
    </location>
</feature>
<sequence length="134" mass="15049">MNAIDALNDNNRSNKSSISKHIEATYGNLSTTYSTLLFHHLNKMKAIRNNYLKLGPGCPLHSGSPLKPKTPLPPSTILSLLRPRPHPHPRGRPPKILDPNDPLPPPKRKSAPSPAASFFYNLSYHFVLYKFDQF</sequence>
<name>A0AAD1Z8F9_9LAMI</name>